<dbReference type="RefSeq" id="WP_123914715.1">
    <property type="nucleotide sequence ID" value="NZ_RKRA01000001.1"/>
</dbReference>
<gene>
    <name evidence="2" type="ORF">EDD32_0748</name>
</gene>
<protein>
    <submittedName>
        <fullName evidence="2">Lysophospholipase L1-like esterase</fullName>
    </submittedName>
</protein>
<reference evidence="2 3" key="1">
    <citation type="submission" date="2018-11" db="EMBL/GenBank/DDBJ databases">
        <title>Sequencing the genomes of 1000 actinobacteria strains.</title>
        <authorList>
            <person name="Klenk H.-P."/>
        </authorList>
    </citation>
    <scope>NUCLEOTIDE SEQUENCE [LARGE SCALE GENOMIC DNA]</scope>
    <source>
        <strain evidence="2 3">DSM 14418</strain>
    </source>
</reference>
<organism evidence="2 3">
    <name type="scientific">Georgenia muralis</name>
    <dbReference type="NCBI Taxonomy" id="154117"/>
    <lineage>
        <taxon>Bacteria</taxon>
        <taxon>Bacillati</taxon>
        <taxon>Actinomycetota</taxon>
        <taxon>Actinomycetes</taxon>
        <taxon>Micrococcales</taxon>
        <taxon>Bogoriellaceae</taxon>
        <taxon>Georgenia</taxon>
    </lineage>
</organism>
<dbReference type="AlphaFoldDB" id="A0A3N4ZKW5"/>
<evidence type="ECO:0000259" key="1">
    <source>
        <dbReference type="Pfam" id="PF13472"/>
    </source>
</evidence>
<dbReference type="PANTHER" id="PTHR43784">
    <property type="entry name" value="GDSL-LIKE LIPASE/ACYLHYDROLASE, PUTATIVE (AFU_ORTHOLOGUE AFUA_2G00820)-RELATED"/>
    <property type="match status" value="1"/>
</dbReference>
<dbReference type="SUPFAM" id="SSF52266">
    <property type="entry name" value="SGNH hydrolase"/>
    <property type="match status" value="1"/>
</dbReference>
<dbReference type="Proteomes" id="UP000280726">
    <property type="component" value="Unassembled WGS sequence"/>
</dbReference>
<dbReference type="EMBL" id="RKRA01000001">
    <property type="protein sequence ID" value="RPF26312.1"/>
    <property type="molecule type" value="Genomic_DNA"/>
</dbReference>
<comment type="caution">
    <text evidence="2">The sequence shown here is derived from an EMBL/GenBank/DDBJ whole genome shotgun (WGS) entry which is preliminary data.</text>
</comment>
<keyword evidence="3" id="KW-1185">Reference proteome</keyword>
<evidence type="ECO:0000313" key="2">
    <source>
        <dbReference type="EMBL" id="RPF26312.1"/>
    </source>
</evidence>
<dbReference type="PANTHER" id="PTHR43784:SF2">
    <property type="entry name" value="GDSL-LIKE LIPASE_ACYLHYDROLASE, PUTATIVE (AFU_ORTHOLOGUE AFUA_2G00820)-RELATED"/>
    <property type="match status" value="1"/>
</dbReference>
<dbReference type="InterPro" id="IPR013830">
    <property type="entry name" value="SGNH_hydro"/>
</dbReference>
<dbReference type="Gene3D" id="3.40.50.1110">
    <property type="entry name" value="SGNH hydrolase"/>
    <property type="match status" value="1"/>
</dbReference>
<evidence type="ECO:0000313" key="3">
    <source>
        <dbReference type="Proteomes" id="UP000280726"/>
    </source>
</evidence>
<dbReference type="InterPro" id="IPR036514">
    <property type="entry name" value="SGNH_hydro_sf"/>
</dbReference>
<accession>A0A3N4ZKW5</accession>
<dbReference type="Pfam" id="PF13472">
    <property type="entry name" value="Lipase_GDSL_2"/>
    <property type="match status" value="1"/>
</dbReference>
<sequence>MTLRPVGTNVHLLVRVAEPDNLTDGRATSITTTLHHEVLEDAAGLRLVFANRHNRLGHDEPGPDPIEVRAGLARPGGRSVPVRFDGGESVLLAPGAVVLSDHVRVVVTAGEVLTSRTTATVQAGGRIPLGPEPDVLAGEQVEASGPGAPPRHGYGPWQVLGEGAATAPVVFVAGDSNAVGFGDVRGSARHRGWVRRALEPSRIPHVNLSVSGATALGASTPDGLADRLTLLRWTDPTLAVAALGTNDLQGGGPDLPEMQRRLTALWRLLSGAGRPVVACTLPPVTLSSDGWRTTAGQRPDAGLAVRERVNDWVRTLPEPLTGFIDLAAAVGADGRWLPGCTDDGVHLSAAGHAAAAAGAARALWDLALP</sequence>
<feature type="domain" description="SGNH hydrolase-type esterase" evidence="1">
    <location>
        <begin position="173"/>
        <end position="354"/>
    </location>
</feature>
<dbReference type="InterPro" id="IPR053140">
    <property type="entry name" value="GDSL_Rv0518-like"/>
</dbReference>
<dbReference type="CDD" id="cd00229">
    <property type="entry name" value="SGNH_hydrolase"/>
    <property type="match status" value="1"/>
</dbReference>
<dbReference type="OrthoDB" id="8215557at2"/>
<name>A0A3N4ZKW5_9MICO</name>
<proteinExistence type="predicted"/>